<dbReference type="AlphaFoldDB" id="A0A401LGM0"/>
<dbReference type="GO" id="GO:0006633">
    <property type="term" value="P:fatty acid biosynthetic process"/>
    <property type="evidence" value="ECO:0007669"/>
    <property type="project" value="UniProtKB-UniPathway"/>
</dbReference>
<evidence type="ECO:0000256" key="3">
    <source>
        <dbReference type="RuleBase" id="RU364072"/>
    </source>
</evidence>
<evidence type="ECO:0000313" key="5">
    <source>
        <dbReference type="EMBL" id="GCB30668.1"/>
    </source>
</evidence>
<name>A0A401LGM0_9FIRM</name>
<evidence type="ECO:0000256" key="2">
    <source>
        <dbReference type="ARBA" id="ARBA00023267"/>
    </source>
</evidence>
<dbReference type="PANTHER" id="PTHR45266:SF3">
    <property type="entry name" value="OXALOACETATE DECARBOXYLASE ALPHA CHAIN"/>
    <property type="match status" value="1"/>
</dbReference>
<dbReference type="PRINTS" id="PR01071">
    <property type="entry name" value="ACOABIOTINCC"/>
</dbReference>
<gene>
    <name evidence="5" type="ORF">KGMB03357_23290</name>
</gene>
<dbReference type="CDD" id="cd06850">
    <property type="entry name" value="biotinyl_domain"/>
    <property type="match status" value="1"/>
</dbReference>
<organism evidence="5 6">
    <name type="scientific">Anaerotignum faecicola</name>
    <dbReference type="NCBI Taxonomy" id="2358141"/>
    <lineage>
        <taxon>Bacteria</taxon>
        <taxon>Bacillati</taxon>
        <taxon>Bacillota</taxon>
        <taxon>Clostridia</taxon>
        <taxon>Lachnospirales</taxon>
        <taxon>Anaerotignaceae</taxon>
        <taxon>Anaerotignum</taxon>
    </lineage>
</organism>
<dbReference type="InterPro" id="IPR001249">
    <property type="entry name" value="AcCoA_biotinCC"/>
</dbReference>
<evidence type="ECO:0000259" key="4">
    <source>
        <dbReference type="PROSITE" id="PS50968"/>
    </source>
</evidence>
<comment type="function">
    <text evidence="3">This protein is a component of the acetyl coenzyme A carboxylase complex; first, biotin carboxylase catalyzes the carboxylation of the carrier protein and then the transcarboxylase transfers the carboxyl group to form malonyl-CoA.</text>
</comment>
<keyword evidence="3" id="KW-0444">Lipid biosynthesis</keyword>
<accession>A0A401LGM0</accession>
<keyword evidence="6" id="KW-1185">Reference proteome</keyword>
<dbReference type="InterPro" id="IPR050709">
    <property type="entry name" value="Biotin_Carboxyl_Carrier/Decarb"/>
</dbReference>
<dbReference type="InterPro" id="IPR011053">
    <property type="entry name" value="Single_hybrid_motif"/>
</dbReference>
<keyword evidence="2 3" id="KW-0092">Biotin</keyword>
<feature type="domain" description="Lipoyl-binding" evidence="4">
    <location>
        <begin position="72"/>
        <end position="148"/>
    </location>
</feature>
<keyword evidence="3" id="KW-0275">Fatty acid biosynthesis</keyword>
<comment type="caution">
    <text evidence="5">The sequence shown here is derived from an EMBL/GenBank/DDBJ whole genome shotgun (WGS) entry which is preliminary data.</text>
</comment>
<dbReference type="GO" id="GO:0003989">
    <property type="term" value="F:acetyl-CoA carboxylase activity"/>
    <property type="evidence" value="ECO:0007669"/>
    <property type="project" value="InterPro"/>
</dbReference>
<dbReference type="GO" id="GO:0009317">
    <property type="term" value="C:acetyl-CoA carboxylase complex"/>
    <property type="evidence" value="ECO:0007669"/>
    <property type="project" value="InterPro"/>
</dbReference>
<dbReference type="InterPro" id="IPR000089">
    <property type="entry name" value="Biotin_lipoyl"/>
</dbReference>
<keyword evidence="3" id="KW-0276">Fatty acid metabolism</keyword>
<dbReference type="PANTHER" id="PTHR45266">
    <property type="entry name" value="OXALOACETATE DECARBOXYLASE ALPHA CHAIN"/>
    <property type="match status" value="1"/>
</dbReference>
<reference evidence="5 6" key="1">
    <citation type="submission" date="2018-10" db="EMBL/GenBank/DDBJ databases">
        <title>Draft Genome Sequence of Anaerotignum sp. KCTC 15736.</title>
        <authorList>
            <person name="Choi S.H."/>
            <person name="Kim J.S."/>
            <person name="Kang S.W."/>
            <person name="Lee J.S."/>
            <person name="Park S.H."/>
        </authorList>
    </citation>
    <scope>NUCLEOTIDE SEQUENCE [LARGE SCALE GENOMIC DNA]</scope>
    <source>
        <strain evidence="5 6">KCTC 15736</strain>
    </source>
</reference>
<evidence type="ECO:0000313" key="6">
    <source>
        <dbReference type="Proteomes" id="UP000287361"/>
    </source>
</evidence>
<dbReference type="SUPFAM" id="SSF51230">
    <property type="entry name" value="Single hybrid motif"/>
    <property type="match status" value="1"/>
</dbReference>
<protein>
    <recommendedName>
        <fullName evidence="1 3">Biotin carboxyl carrier protein of acetyl-CoA carboxylase</fullName>
    </recommendedName>
</protein>
<dbReference type="Proteomes" id="UP000287361">
    <property type="component" value="Unassembled WGS sequence"/>
</dbReference>
<dbReference type="PROSITE" id="PS50968">
    <property type="entry name" value="BIOTINYL_LIPOYL"/>
    <property type="match status" value="1"/>
</dbReference>
<dbReference type="Gene3D" id="2.40.50.100">
    <property type="match status" value="1"/>
</dbReference>
<comment type="pathway">
    <text evidence="3">Lipid metabolism; fatty acid biosynthesis.</text>
</comment>
<proteinExistence type="predicted"/>
<dbReference type="EMBL" id="BHVZ01000014">
    <property type="protein sequence ID" value="GCB30668.1"/>
    <property type="molecule type" value="Genomic_DNA"/>
</dbReference>
<dbReference type="UniPathway" id="UPA00094"/>
<sequence length="154" mass="16582">MNMDTNKINDLAKILRQNQLTKLDLTEGDTRIVLEAGGRQAVVEMPVVSVENIAEVPVAEVPSVEKAEAPAGVEQKSPLVGTVYLAPQAGAEPFVQVGDKVKKGDVLCIVESMKMFNNIEAELEGTIAAVCVDNGQIVEFGQPLVRILPEKEEN</sequence>
<dbReference type="NCBIfam" id="TIGR00531">
    <property type="entry name" value="BCCP"/>
    <property type="match status" value="1"/>
</dbReference>
<evidence type="ECO:0000256" key="1">
    <source>
        <dbReference type="ARBA" id="ARBA00017562"/>
    </source>
</evidence>
<dbReference type="FunFam" id="2.40.50.100:FF:000003">
    <property type="entry name" value="Acetyl-CoA carboxylase biotin carboxyl carrier protein"/>
    <property type="match status" value="1"/>
</dbReference>
<dbReference type="Pfam" id="PF00364">
    <property type="entry name" value="Biotin_lipoyl"/>
    <property type="match status" value="1"/>
</dbReference>
<keyword evidence="3" id="KW-0443">Lipid metabolism</keyword>